<keyword evidence="2" id="KW-0472">Membrane</keyword>
<name>A0A2U1M2R7_ARTAN</name>
<evidence type="ECO:0000256" key="2">
    <source>
        <dbReference type="SAM" id="Phobius"/>
    </source>
</evidence>
<accession>A0A2U1M2R7</accession>
<proteinExistence type="predicted"/>
<keyword evidence="2" id="KW-1133">Transmembrane helix</keyword>
<evidence type="ECO:0000256" key="1">
    <source>
        <dbReference type="SAM" id="MobiDB-lite"/>
    </source>
</evidence>
<dbReference type="Pfam" id="PF07712">
    <property type="entry name" value="SURNod19"/>
    <property type="match status" value="2"/>
</dbReference>
<dbReference type="InterPro" id="IPR011692">
    <property type="entry name" value="Stress_up-reg_Nod19"/>
</dbReference>
<dbReference type="EMBL" id="PKPP01006724">
    <property type="protein sequence ID" value="PWA55556.1"/>
    <property type="molecule type" value="Genomic_DNA"/>
</dbReference>
<organism evidence="3 4">
    <name type="scientific">Artemisia annua</name>
    <name type="common">Sweet wormwood</name>
    <dbReference type="NCBI Taxonomy" id="35608"/>
    <lineage>
        <taxon>Eukaryota</taxon>
        <taxon>Viridiplantae</taxon>
        <taxon>Streptophyta</taxon>
        <taxon>Embryophyta</taxon>
        <taxon>Tracheophyta</taxon>
        <taxon>Spermatophyta</taxon>
        <taxon>Magnoliopsida</taxon>
        <taxon>eudicotyledons</taxon>
        <taxon>Gunneridae</taxon>
        <taxon>Pentapetalae</taxon>
        <taxon>asterids</taxon>
        <taxon>campanulids</taxon>
        <taxon>Asterales</taxon>
        <taxon>Asteraceae</taxon>
        <taxon>Asteroideae</taxon>
        <taxon>Anthemideae</taxon>
        <taxon>Artemisiinae</taxon>
        <taxon>Artemisia</taxon>
    </lineage>
</organism>
<gene>
    <name evidence="3" type="ORF">CTI12_AA426450</name>
</gene>
<dbReference type="AlphaFoldDB" id="A0A2U1M2R7"/>
<reference evidence="3 4" key="1">
    <citation type="journal article" date="2018" name="Mol. Plant">
        <title>The genome of Artemisia annua provides insight into the evolution of Asteraceae family and artemisinin biosynthesis.</title>
        <authorList>
            <person name="Shen Q."/>
            <person name="Zhang L."/>
            <person name="Liao Z."/>
            <person name="Wang S."/>
            <person name="Yan T."/>
            <person name="Shi P."/>
            <person name="Liu M."/>
            <person name="Fu X."/>
            <person name="Pan Q."/>
            <person name="Wang Y."/>
            <person name="Lv Z."/>
            <person name="Lu X."/>
            <person name="Zhang F."/>
            <person name="Jiang W."/>
            <person name="Ma Y."/>
            <person name="Chen M."/>
            <person name="Hao X."/>
            <person name="Li L."/>
            <person name="Tang Y."/>
            <person name="Lv G."/>
            <person name="Zhou Y."/>
            <person name="Sun X."/>
            <person name="Brodelius P.E."/>
            <person name="Rose J.K.C."/>
            <person name="Tang K."/>
        </authorList>
    </citation>
    <scope>NUCLEOTIDE SEQUENCE [LARGE SCALE GENOMIC DNA]</scope>
    <source>
        <strain evidence="4">cv. Huhao1</strain>
        <tissue evidence="3">Leaf</tissue>
    </source>
</reference>
<feature type="region of interest" description="Disordered" evidence="1">
    <location>
        <begin position="18"/>
        <end position="45"/>
    </location>
</feature>
<keyword evidence="4" id="KW-1185">Reference proteome</keyword>
<feature type="transmembrane region" description="Helical" evidence="2">
    <location>
        <begin position="389"/>
        <end position="408"/>
    </location>
</feature>
<dbReference type="PANTHER" id="PTHR33390">
    <property type="entry name" value="STRESS UP-REGULATED NOD 19 PROTEIN"/>
    <property type="match status" value="1"/>
</dbReference>
<sequence>MKSGHIPQVMNRQMMISHRHSGARAPRDTPQDDAPTNGASPRAMGWQDYLSSRDSNVTRYSWSAVFVLVAIYAQNSDARVTVVNGVKSEFPKGHIALKSLNAEVFDEAGNPVSLQETYLHHWILARYYLRVNYQDPKYESNSGIQQSDYITARNARYTVFMLMVWKYRRSLYNVGQDEYGHPLKPNYVGGLNCCYDGVQCKVKNALESVKRNVYLKYTVEWVDWSNSVAPVKVFILDIEFDVEQSTTGIANNNNYASTIKSSMSFPAGGDVVYGVAHQHSGGIGSTLYGEQKRLKLYSRTDGLFAHLNLYIGQGNSVGDEAGFIVGMSTCYPKPGSVKIAKDGILTLESNYSSEKSHTEVMGLFYLLVAESSSTLNARIQIHEESKPPIILWGVAVFGLAIFAADVFAY</sequence>
<evidence type="ECO:0000313" key="3">
    <source>
        <dbReference type="EMBL" id="PWA55556.1"/>
    </source>
</evidence>
<dbReference type="OrthoDB" id="1412409at2759"/>
<keyword evidence="2" id="KW-0812">Transmembrane</keyword>
<evidence type="ECO:0000313" key="4">
    <source>
        <dbReference type="Proteomes" id="UP000245207"/>
    </source>
</evidence>
<dbReference type="PANTHER" id="PTHR33390:SF1">
    <property type="entry name" value="STRESS UP-REGULATED NOD 19 PROTEIN"/>
    <property type="match status" value="1"/>
</dbReference>
<dbReference type="STRING" id="35608.A0A2U1M2R7"/>
<comment type="caution">
    <text evidence="3">The sequence shown here is derived from an EMBL/GenBank/DDBJ whole genome shotgun (WGS) entry which is preliminary data.</text>
</comment>
<evidence type="ECO:0008006" key="5">
    <source>
        <dbReference type="Google" id="ProtNLM"/>
    </source>
</evidence>
<protein>
    <recommendedName>
        <fullName evidence="5">Stress up-regulated Nod 19</fullName>
    </recommendedName>
</protein>
<dbReference type="Proteomes" id="UP000245207">
    <property type="component" value="Unassembled WGS sequence"/>
</dbReference>